<keyword evidence="3" id="KW-1185">Reference proteome</keyword>
<sequence length="256" mass="28892">MKGVVLIGFPLTKCTGDPILSGPVKKIYSVFAQKVVPVRLAAVHLCIADNPWFRLASTLLLQAFSKEFRLRSRVHIGSIEECSYKLMTYGIPGDQIPIKSSGVIKCADHKKFIAFCQEREDAIFRNGGEFKGIFCPASKDILVGRGPRIKSHIGNETYRMLLQSKYDEYNVATMTRKKQILFDIVEQVHVYGGRFLVPTKNCWMETDDETARNKVSVAFRDVRKNMNAKKNLEYTDSVAEGLSMAMRVDAMDFGCM</sequence>
<reference evidence="2 3" key="1">
    <citation type="submission" date="2019-01" db="EMBL/GenBank/DDBJ databases">
        <authorList>
            <person name="Ferrante I. M."/>
        </authorList>
    </citation>
    <scope>NUCLEOTIDE SEQUENCE [LARGE SCALE GENOMIC DNA]</scope>
    <source>
        <strain evidence="2 3">B856</strain>
    </source>
</reference>
<dbReference type="AlphaFoldDB" id="A0A448ZQ65"/>
<dbReference type="OrthoDB" id="51240at2759"/>
<evidence type="ECO:0000259" key="1">
    <source>
        <dbReference type="Pfam" id="PF20710"/>
    </source>
</evidence>
<dbReference type="Pfam" id="PF20710">
    <property type="entry name" value="DUF6824"/>
    <property type="match status" value="1"/>
</dbReference>
<dbReference type="InterPro" id="IPR049227">
    <property type="entry name" value="DUF6824"/>
</dbReference>
<evidence type="ECO:0000313" key="2">
    <source>
        <dbReference type="EMBL" id="VEU44185.1"/>
    </source>
</evidence>
<gene>
    <name evidence="2" type="ORF">PSNMU_V1.4_AUG-EV-PASAV3_0112650</name>
</gene>
<protein>
    <recommendedName>
        <fullName evidence="1">DUF6824 domain-containing protein</fullName>
    </recommendedName>
</protein>
<dbReference type="Proteomes" id="UP000291116">
    <property type="component" value="Unassembled WGS sequence"/>
</dbReference>
<feature type="domain" description="DUF6824" evidence="1">
    <location>
        <begin position="140"/>
        <end position="221"/>
    </location>
</feature>
<proteinExistence type="predicted"/>
<organism evidence="2 3">
    <name type="scientific">Pseudo-nitzschia multistriata</name>
    <dbReference type="NCBI Taxonomy" id="183589"/>
    <lineage>
        <taxon>Eukaryota</taxon>
        <taxon>Sar</taxon>
        <taxon>Stramenopiles</taxon>
        <taxon>Ochrophyta</taxon>
        <taxon>Bacillariophyta</taxon>
        <taxon>Bacillariophyceae</taxon>
        <taxon>Bacillariophycidae</taxon>
        <taxon>Bacillariales</taxon>
        <taxon>Bacillariaceae</taxon>
        <taxon>Pseudo-nitzschia</taxon>
    </lineage>
</organism>
<name>A0A448ZQ65_9STRA</name>
<accession>A0A448ZQ65</accession>
<evidence type="ECO:0000313" key="3">
    <source>
        <dbReference type="Proteomes" id="UP000291116"/>
    </source>
</evidence>
<dbReference type="EMBL" id="CAACVS010000627">
    <property type="protein sequence ID" value="VEU44185.1"/>
    <property type="molecule type" value="Genomic_DNA"/>
</dbReference>